<feature type="signal peptide" evidence="1">
    <location>
        <begin position="1"/>
        <end position="20"/>
    </location>
</feature>
<name>A0ABY8APB2_9GAMM</name>
<protein>
    <submittedName>
        <fullName evidence="2">Uncharacterized protein</fullName>
    </submittedName>
</protein>
<evidence type="ECO:0000313" key="3">
    <source>
        <dbReference type="Proteomes" id="UP001222087"/>
    </source>
</evidence>
<proteinExistence type="predicted"/>
<feature type="chain" id="PRO_5045268895" evidence="1">
    <location>
        <begin position="21"/>
        <end position="307"/>
    </location>
</feature>
<organism evidence="2 3">
    <name type="scientific">Legionella cardiaca</name>
    <dbReference type="NCBI Taxonomy" id="1071983"/>
    <lineage>
        <taxon>Bacteria</taxon>
        <taxon>Pseudomonadati</taxon>
        <taxon>Pseudomonadota</taxon>
        <taxon>Gammaproteobacteria</taxon>
        <taxon>Legionellales</taxon>
        <taxon>Legionellaceae</taxon>
        <taxon>Legionella</taxon>
    </lineage>
</organism>
<accession>A0ABY8APB2</accession>
<evidence type="ECO:0000313" key="2">
    <source>
        <dbReference type="EMBL" id="WED42368.1"/>
    </source>
</evidence>
<evidence type="ECO:0000256" key="1">
    <source>
        <dbReference type="SAM" id="SignalP"/>
    </source>
</evidence>
<dbReference type="InterPro" id="IPR025659">
    <property type="entry name" value="Tubby-like_C"/>
</dbReference>
<gene>
    <name evidence="2" type="ORF">PXX05_10610</name>
</gene>
<keyword evidence="1" id="KW-0732">Signal</keyword>
<dbReference type="Proteomes" id="UP001222087">
    <property type="component" value="Chromosome"/>
</dbReference>
<reference evidence="2 3" key="1">
    <citation type="submission" date="2023-02" db="EMBL/GenBank/DDBJ databases">
        <title>Genome Sequence of L. cardiaca H63T.</title>
        <authorList>
            <person name="Lopez A.E."/>
            <person name="Cianciotto N.P."/>
        </authorList>
    </citation>
    <scope>NUCLEOTIDE SEQUENCE [LARGE SCALE GENOMIC DNA]</scope>
    <source>
        <strain evidence="2 3">H63</strain>
    </source>
</reference>
<keyword evidence="3" id="KW-1185">Reference proteome</keyword>
<dbReference type="RefSeq" id="WP_275088191.1">
    <property type="nucleotide sequence ID" value="NZ_CP119078.1"/>
</dbReference>
<dbReference type="SUPFAM" id="SSF54518">
    <property type="entry name" value="Tubby C-terminal domain-like"/>
    <property type="match status" value="1"/>
</dbReference>
<sequence>MKRILIGLLFLIFAINLSSAGNVHSIPNEISVREHWISLTKSYDIETSTSKLGTLYRRFFSLLLTYDFYDPTDIKTATAKARFFSFGAHLDIYDQTDVLMGSVEEKIFTFFPTFEIYARDLATKLARAEMNFWGTKFYIYDPVTSQEMAIMSRSFFRLKNDWTIQVTNRALLEQKNIDPRVLMTVLAVQGEIEDWQKDNYSSLKSATIKTQSKDYDALSQQIKTLSANKGLNALETPSQETLETLADELDQGFNAQYPSVEDENQSNQEHIKAFTAYCLSLIDAQDLSDTKKKAILTLLNLRLQGHN</sequence>
<dbReference type="EMBL" id="CP119078">
    <property type="protein sequence ID" value="WED42368.1"/>
    <property type="molecule type" value="Genomic_DNA"/>
</dbReference>